<dbReference type="GO" id="GO:1901135">
    <property type="term" value="P:carbohydrate derivative metabolic process"/>
    <property type="evidence" value="ECO:0007669"/>
    <property type="project" value="InterPro"/>
</dbReference>
<dbReference type="NCBIfam" id="NF002805">
    <property type="entry name" value="PRK02947.1"/>
    <property type="match status" value="1"/>
</dbReference>
<name>A0A3G2R7P9_9FIRM</name>
<dbReference type="KEGG" id="bacg:D2962_11305"/>
<dbReference type="GO" id="GO:0097367">
    <property type="term" value="F:carbohydrate derivative binding"/>
    <property type="evidence" value="ECO:0007669"/>
    <property type="project" value="InterPro"/>
</dbReference>
<reference evidence="2 3" key="1">
    <citation type="submission" date="2018-10" db="EMBL/GenBank/DDBJ databases">
        <authorList>
            <person name="Zhang X."/>
        </authorList>
    </citation>
    <scope>NUCLEOTIDE SEQUENCE [LARGE SCALE GENOMIC DNA]</scope>
    <source>
        <strain evidence="2 3">SK-G1</strain>
    </source>
</reference>
<dbReference type="RefSeq" id="WP_120766237.1">
    <property type="nucleotide sequence ID" value="NZ_CP033169.1"/>
</dbReference>
<dbReference type="Gene3D" id="3.40.50.10490">
    <property type="entry name" value="Glucose-6-phosphate isomerase like protein, domain 1"/>
    <property type="match status" value="1"/>
</dbReference>
<protein>
    <submittedName>
        <fullName evidence="2">Sugar isomerase domain-containing protein</fullName>
    </submittedName>
</protein>
<dbReference type="PROSITE" id="PS51464">
    <property type="entry name" value="SIS"/>
    <property type="match status" value="1"/>
</dbReference>
<gene>
    <name evidence="2" type="ORF">D2962_11305</name>
</gene>
<dbReference type="GO" id="GO:0016853">
    <property type="term" value="F:isomerase activity"/>
    <property type="evidence" value="ECO:0007669"/>
    <property type="project" value="UniProtKB-KW"/>
</dbReference>
<keyword evidence="2" id="KW-0413">Isomerase</keyword>
<feature type="domain" description="SIS" evidence="1">
    <location>
        <begin position="34"/>
        <end position="222"/>
    </location>
</feature>
<evidence type="ECO:0000313" key="3">
    <source>
        <dbReference type="Proteomes" id="UP000280960"/>
    </source>
</evidence>
<keyword evidence="3" id="KW-1185">Reference proteome</keyword>
<dbReference type="SUPFAM" id="SSF53697">
    <property type="entry name" value="SIS domain"/>
    <property type="match status" value="1"/>
</dbReference>
<dbReference type="Pfam" id="PF13580">
    <property type="entry name" value="SIS_2"/>
    <property type="match status" value="1"/>
</dbReference>
<accession>A0A3G2R7P9</accession>
<dbReference type="AlphaFoldDB" id="A0A3G2R7P9"/>
<proteinExistence type="predicted"/>
<dbReference type="InterPro" id="IPR046348">
    <property type="entry name" value="SIS_dom_sf"/>
</dbReference>
<sequence>MSRQTEFYLKKVIALFSAIEGENKDAIDRASDIMVEAIEKDRLIHVIGPGGHSNIGAEEMFYRAGGLVPVNPILDQGTALICGAFRSTVIERTPGYGKAVLDSYGVGSGEPIVIINAYGINSMCIDVALEAKKRGMKTIGVTSKSYADTVAKDHPARHPSGKNLYEIVDVFVDSHLPLGDAVVEFENFGEKVAPTSTLVNSFTVNLLVIETVRKLLEKGINPPVWRSANMPGGDEANKKYFQKYMGRIKHLR</sequence>
<organism evidence="2 3">
    <name type="scientific">Biomaibacter acetigenes</name>
    <dbReference type="NCBI Taxonomy" id="2316383"/>
    <lineage>
        <taxon>Bacteria</taxon>
        <taxon>Bacillati</taxon>
        <taxon>Bacillota</taxon>
        <taxon>Clostridia</taxon>
        <taxon>Thermosediminibacterales</taxon>
        <taxon>Tepidanaerobacteraceae</taxon>
        <taxon>Biomaibacter</taxon>
    </lineage>
</organism>
<dbReference type="Proteomes" id="UP000280960">
    <property type="component" value="Chromosome"/>
</dbReference>
<dbReference type="EMBL" id="CP033169">
    <property type="protein sequence ID" value="AYO31108.1"/>
    <property type="molecule type" value="Genomic_DNA"/>
</dbReference>
<evidence type="ECO:0000259" key="1">
    <source>
        <dbReference type="PROSITE" id="PS51464"/>
    </source>
</evidence>
<evidence type="ECO:0000313" key="2">
    <source>
        <dbReference type="EMBL" id="AYO31108.1"/>
    </source>
</evidence>
<dbReference type="InterPro" id="IPR001347">
    <property type="entry name" value="SIS_dom"/>
</dbReference>